<evidence type="ECO:0000256" key="2">
    <source>
        <dbReference type="ARBA" id="ARBA00022448"/>
    </source>
</evidence>
<keyword evidence="3" id="KW-1003">Cell membrane</keyword>
<proteinExistence type="inferred from homology"/>
<gene>
    <name evidence="9" type="ORF">SAMN04488692_101152</name>
</gene>
<dbReference type="STRING" id="321763.SAMN04488692_101152"/>
<accession>A0A1G9HA11</accession>
<evidence type="ECO:0000256" key="3">
    <source>
        <dbReference type="ARBA" id="ARBA00022475"/>
    </source>
</evidence>
<evidence type="ECO:0000256" key="4">
    <source>
        <dbReference type="ARBA" id="ARBA00022692"/>
    </source>
</evidence>
<dbReference type="OrthoDB" id="9794684at2"/>
<name>A0A1G9HA11_9FIRM</name>
<dbReference type="InterPro" id="IPR000515">
    <property type="entry name" value="MetI-like"/>
</dbReference>
<keyword evidence="4 7" id="KW-0812">Transmembrane</keyword>
<dbReference type="InterPro" id="IPR035906">
    <property type="entry name" value="MetI-like_sf"/>
</dbReference>
<comment type="subcellular location">
    <subcellularLocation>
        <location evidence="1 7">Cell membrane</location>
        <topology evidence="1 7">Multi-pass membrane protein</topology>
    </subcellularLocation>
</comment>
<feature type="transmembrane region" description="Helical" evidence="7">
    <location>
        <begin position="79"/>
        <end position="99"/>
    </location>
</feature>
<comment type="similarity">
    <text evidence="7">Belongs to the binding-protein-dependent transport system permease family.</text>
</comment>
<evidence type="ECO:0000256" key="6">
    <source>
        <dbReference type="ARBA" id="ARBA00023136"/>
    </source>
</evidence>
<feature type="transmembrane region" description="Helical" evidence="7">
    <location>
        <begin position="106"/>
        <end position="124"/>
    </location>
</feature>
<dbReference type="Proteomes" id="UP000199476">
    <property type="component" value="Unassembled WGS sequence"/>
</dbReference>
<dbReference type="AlphaFoldDB" id="A0A1G9HA11"/>
<dbReference type="CDD" id="cd06261">
    <property type="entry name" value="TM_PBP2"/>
    <property type="match status" value="1"/>
</dbReference>
<dbReference type="Gene3D" id="1.10.3720.10">
    <property type="entry name" value="MetI-like"/>
    <property type="match status" value="1"/>
</dbReference>
<evidence type="ECO:0000256" key="1">
    <source>
        <dbReference type="ARBA" id="ARBA00004651"/>
    </source>
</evidence>
<dbReference type="PROSITE" id="PS50928">
    <property type="entry name" value="ABC_TM1"/>
    <property type="match status" value="1"/>
</dbReference>
<sequence>MLDRLNAIIESNIFVHILLILLLIVIIFPVYYSFIVSSSERVEVYERPPTFTPGDQLVTNFYRVWHGTDLPRALFNSTVFSLSVTFGKLIISLMTAYAIVFFDFKLAAPVFFLTLFTLMMPVPVRLMSTYEVVSSLGMIDTYQGLILPMIASATGTFLFRQIFKTIPNELAEATVIDGGGPLQFFFHVLLPLIKTNAAALFVILFIWTWNQYLWPLLITTSSEMRVVQLGIEGLIPGGGQLPDWTLIMPYVVSAMVPPLVVILGLQRYFVKGLIEPNK</sequence>
<keyword evidence="10" id="KW-1185">Reference proteome</keyword>
<evidence type="ECO:0000256" key="7">
    <source>
        <dbReference type="RuleBase" id="RU363032"/>
    </source>
</evidence>
<feature type="transmembrane region" description="Helical" evidence="7">
    <location>
        <begin position="144"/>
        <end position="163"/>
    </location>
</feature>
<dbReference type="Pfam" id="PF00528">
    <property type="entry name" value="BPD_transp_1"/>
    <property type="match status" value="1"/>
</dbReference>
<reference evidence="9 10" key="1">
    <citation type="submission" date="2016-10" db="EMBL/GenBank/DDBJ databases">
        <authorList>
            <person name="de Groot N.N."/>
        </authorList>
    </citation>
    <scope>NUCLEOTIDE SEQUENCE [LARGE SCALE GENOMIC DNA]</scope>
    <source>
        <strain evidence="9 10">SLAS-1</strain>
    </source>
</reference>
<dbReference type="PANTHER" id="PTHR43744">
    <property type="entry name" value="ABC TRANSPORTER PERMEASE PROTEIN MG189-RELATED-RELATED"/>
    <property type="match status" value="1"/>
</dbReference>
<feature type="transmembrane region" description="Helical" evidence="7">
    <location>
        <begin position="247"/>
        <end position="270"/>
    </location>
</feature>
<keyword evidence="6 7" id="KW-0472">Membrane</keyword>
<feature type="domain" description="ABC transmembrane type-1" evidence="8">
    <location>
        <begin position="74"/>
        <end position="265"/>
    </location>
</feature>
<evidence type="ECO:0000313" key="9">
    <source>
        <dbReference type="EMBL" id="SDL09801.1"/>
    </source>
</evidence>
<feature type="transmembrane region" description="Helical" evidence="7">
    <location>
        <begin position="12"/>
        <end position="32"/>
    </location>
</feature>
<dbReference type="EMBL" id="FNGO01000001">
    <property type="protein sequence ID" value="SDL09801.1"/>
    <property type="molecule type" value="Genomic_DNA"/>
</dbReference>
<evidence type="ECO:0000313" key="10">
    <source>
        <dbReference type="Proteomes" id="UP000199476"/>
    </source>
</evidence>
<evidence type="ECO:0000259" key="8">
    <source>
        <dbReference type="PROSITE" id="PS50928"/>
    </source>
</evidence>
<dbReference type="SUPFAM" id="SSF161098">
    <property type="entry name" value="MetI-like"/>
    <property type="match status" value="1"/>
</dbReference>
<dbReference type="RefSeq" id="WP_089757690.1">
    <property type="nucleotide sequence ID" value="NZ_FNGO01000001.1"/>
</dbReference>
<dbReference type="GO" id="GO:0055085">
    <property type="term" value="P:transmembrane transport"/>
    <property type="evidence" value="ECO:0007669"/>
    <property type="project" value="InterPro"/>
</dbReference>
<keyword evidence="5 7" id="KW-1133">Transmembrane helix</keyword>
<keyword evidence="2 7" id="KW-0813">Transport</keyword>
<organism evidence="9 10">
    <name type="scientific">Halarsenatibacter silvermanii</name>
    <dbReference type="NCBI Taxonomy" id="321763"/>
    <lineage>
        <taxon>Bacteria</taxon>
        <taxon>Bacillati</taxon>
        <taxon>Bacillota</taxon>
        <taxon>Clostridia</taxon>
        <taxon>Halanaerobiales</taxon>
        <taxon>Halarsenatibacteraceae</taxon>
        <taxon>Halarsenatibacter</taxon>
    </lineage>
</organism>
<evidence type="ECO:0000256" key="5">
    <source>
        <dbReference type="ARBA" id="ARBA00022989"/>
    </source>
</evidence>
<dbReference type="GO" id="GO:0005886">
    <property type="term" value="C:plasma membrane"/>
    <property type="evidence" value="ECO:0007669"/>
    <property type="project" value="UniProtKB-SubCell"/>
</dbReference>
<dbReference type="PANTHER" id="PTHR43744:SF8">
    <property type="entry name" value="SN-GLYCEROL-3-PHOSPHATE TRANSPORT SYSTEM PERMEASE PROTEIN UGPE"/>
    <property type="match status" value="1"/>
</dbReference>
<protein>
    <submittedName>
        <fullName evidence="9">sn-glycerol 3-phosphate transport system permease protein</fullName>
    </submittedName>
</protein>
<feature type="transmembrane region" description="Helical" evidence="7">
    <location>
        <begin position="184"/>
        <end position="207"/>
    </location>
</feature>